<dbReference type="GO" id="GO:0003700">
    <property type="term" value="F:DNA-binding transcription factor activity"/>
    <property type="evidence" value="ECO:0007669"/>
    <property type="project" value="InterPro"/>
</dbReference>
<dbReference type="EMBL" id="NKXS01005279">
    <property type="protein sequence ID" value="PIN04092.1"/>
    <property type="molecule type" value="Genomic_DNA"/>
</dbReference>
<dbReference type="OrthoDB" id="1879341at2759"/>
<organism evidence="8 9">
    <name type="scientific">Handroanthus impetiginosus</name>
    <dbReference type="NCBI Taxonomy" id="429701"/>
    <lineage>
        <taxon>Eukaryota</taxon>
        <taxon>Viridiplantae</taxon>
        <taxon>Streptophyta</taxon>
        <taxon>Embryophyta</taxon>
        <taxon>Tracheophyta</taxon>
        <taxon>Spermatophyta</taxon>
        <taxon>Magnoliopsida</taxon>
        <taxon>eudicotyledons</taxon>
        <taxon>Gunneridae</taxon>
        <taxon>Pentapetalae</taxon>
        <taxon>asterids</taxon>
        <taxon>lamiids</taxon>
        <taxon>Lamiales</taxon>
        <taxon>Bignoniaceae</taxon>
        <taxon>Crescentiina</taxon>
        <taxon>Tabebuia alliance</taxon>
        <taxon>Handroanthus</taxon>
    </lineage>
</organism>
<dbReference type="GO" id="GO:0009751">
    <property type="term" value="P:response to salicylic acid"/>
    <property type="evidence" value="ECO:0007669"/>
    <property type="project" value="UniProtKB-ARBA"/>
</dbReference>
<dbReference type="Proteomes" id="UP000231279">
    <property type="component" value="Unassembled WGS sequence"/>
</dbReference>
<dbReference type="PANTHER" id="PTHR31429:SF76">
    <property type="entry name" value="WRKY FAMILY TRANSCRIPTION FACTOR-RELATED"/>
    <property type="match status" value="1"/>
</dbReference>
<dbReference type="SUPFAM" id="SSF118290">
    <property type="entry name" value="WRKY DNA-binding domain"/>
    <property type="match status" value="1"/>
</dbReference>
<feature type="region of interest" description="Disordered" evidence="6">
    <location>
        <begin position="192"/>
        <end position="226"/>
    </location>
</feature>
<dbReference type="STRING" id="429701.A0A2G9GFV3"/>
<dbReference type="GO" id="GO:0002237">
    <property type="term" value="P:response to molecule of bacterial origin"/>
    <property type="evidence" value="ECO:0007669"/>
    <property type="project" value="UniProtKB-ARBA"/>
</dbReference>
<dbReference type="SMART" id="SM00774">
    <property type="entry name" value="WRKY"/>
    <property type="match status" value="1"/>
</dbReference>
<feature type="compositionally biased region" description="Basic and acidic residues" evidence="6">
    <location>
        <begin position="192"/>
        <end position="204"/>
    </location>
</feature>
<evidence type="ECO:0000313" key="8">
    <source>
        <dbReference type="EMBL" id="PIN04092.1"/>
    </source>
</evidence>
<dbReference type="PROSITE" id="PS50811">
    <property type="entry name" value="WRKY"/>
    <property type="match status" value="1"/>
</dbReference>
<protein>
    <recommendedName>
        <fullName evidence="7">WRKY domain-containing protein</fullName>
    </recommendedName>
</protein>
<name>A0A2G9GFV3_9LAMI</name>
<keyword evidence="9" id="KW-1185">Reference proteome</keyword>
<dbReference type="GO" id="GO:0043565">
    <property type="term" value="F:sequence-specific DNA binding"/>
    <property type="evidence" value="ECO:0007669"/>
    <property type="project" value="InterPro"/>
</dbReference>
<evidence type="ECO:0000256" key="1">
    <source>
        <dbReference type="ARBA" id="ARBA00004123"/>
    </source>
</evidence>
<reference evidence="9" key="1">
    <citation type="journal article" date="2018" name="Gigascience">
        <title>Genome assembly of the Pink Ipe (Handroanthus impetiginosus, Bignoniaceae), a highly valued, ecologically keystone Neotropical timber forest tree.</title>
        <authorList>
            <person name="Silva-Junior O.B."/>
            <person name="Grattapaglia D."/>
            <person name="Novaes E."/>
            <person name="Collevatti R.G."/>
        </authorList>
    </citation>
    <scope>NUCLEOTIDE SEQUENCE [LARGE SCALE GENOMIC DNA]</scope>
    <source>
        <strain evidence="9">cv. UFG-1</strain>
    </source>
</reference>
<dbReference type="FunFam" id="2.20.25.80:FF:000008">
    <property type="entry name" value="WRKY transcription factor 40"/>
    <property type="match status" value="1"/>
</dbReference>
<keyword evidence="3" id="KW-0238">DNA-binding</keyword>
<evidence type="ECO:0000256" key="6">
    <source>
        <dbReference type="SAM" id="MobiDB-lite"/>
    </source>
</evidence>
<dbReference type="PANTHER" id="PTHR31429">
    <property type="entry name" value="WRKY TRANSCRIPTION FACTOR 36-RELATED"/>
    <property type="match status" value="1"/>
</dbReference>
<dbReference type="InterPro" id="IPR036576">
    <property type="entry name" value="WRKY_dom_sf"/>
</dbReference>
<accession>A0A2G9GFV3</accession>
<proteinExistence type="predicted"/>
<keyword evidence="2" id="KW-0805">Transcription regulation</keyword>
<keyword evidence="4" id="KW-0804">Transcription</keyword>
<dbReference type="GO" id="GO:0042742">
    <property type="term" value="P:defense response to bacterium"/>
    <property type="evidence" value="ECO:0007669"/>
    <property type="project" value="UniProtKB-ARBA"/>
</dbReference>
<evidence type="ECO:0000313" key="9">
    <source>
        <dbReference type="Proteomes" id="UP000231279"/>
    </source>
</evidence>
<dbReference type="Pfam" id="PF03106">
    <property type="entry name" value="WRKY"/>
    <property type="match status" value="1"/>
</dbReference>
<evidence type="ECO:0000256" key="2">
    <source>
        <dbReference type="ARBA" id="ARBA00023015"/>
    </source>
</evidence>
<comment type="subcellular location">
    <subcellularLocation>
        <location evidence="1">Nucleus</location>
    </subcellularLocation>
</comment>
<dbReference type="InterPro" id="IPR003657">
    <property type="entry name" value="WRKY_dom"/>
</dbReference>
<evidence type="ECO:0000259" key="7">
    <source>
        <dbReference type="PROSITE" id="PS50811"/>
    </source>
</evidence>
<evidence type="ECO:0000256" key="3">
    <source>
        <dbReference type="ARBA" id="ARBA00023125"/>
    </source>
</evidence>
<feature type="domain" description="WRKY" evidence="7">
    <location>
        <begin position="128"/>
        <end position="194"/>
    </location>
</feature>
<dbReference type="GO" id="GO:0050832">
    <property type="term" value="P:defense response to fungus"/>
    <property type="evidence" value="ECO:0007669"/>
    <property type="project" value="UniProtKB-ARBA"/>
</dbReference>
<evidence type="ECO:0000256" key="5">
    <source>
        <dbReference type="ARBA" id="ARBA00023242"/>
    </source>
</evidence>
<comment type="caution">
    <text evidence="8">The sequence shown here is derived from an EMBL/GenBank/DDBJ whole genome shotgun (WGS) entry which is preliminary data.</text>
</comment>
<dbReference type="Gene3D" id="2.20.25.80">
    <property type="entry name" value="WRKY domain"/>
    <property type="match status" value="1"/>
</dbReference>
<gene>
    <name evidence="8" type="ORF">CDL12_23377</name>
</gene>
<dbReference type="InterPro" id="IPR044810">
    <property type="entry name" value="WRKY_plant"/>
</dbReference>
<keyword evidence="5" id="KW-0539">Nucleus</keyword>
<dbReference type="GO" id="GO:0005634">
    <property type="term" value="C:nucleus"/>
    <property type="evidence" value="ECO:0007669"/>
    <property type="project" value="UniProtKB-SubCell"/>
</dbReference>
<sequence>MDKSLAGSSPLAIDLNSNPIHNLTEIPDFVHGKESLPKDELHELIQELNQVKSQNKRLTDMLNIVHKDYEYIRQNSSGETRKRKAEEDIQNVGHFLEHNPSDRSCCHEWPKVVKSNISRSYVRVDPSDVSLVVRDGYQWRKYGQKVTRDNPSPRAYYKCSFAPACPVKKKVQRSANDPSIVVATYEGHHLHHLDDNHHHHDDNHHHHPPPADISSGAPPEAARAPSSCQISVDCSGSTASLDLSDPLTWTKIQKAIATTENGEIQQILVEQLASSLSRNRGFTAALAAAISSRILDDVPENDDDDIVSNSKGFSV</sequence>
<dbReference type="AlphaFoldDB" id="A0A2G9GFV3"/>
<evidence type="ECO:0000256" key="4">
    <source>
        <dbReference type="ARBA" id="ARBA00023163"/>
    </source>
</evidence>
<dbReference type="GO" id="GO:0031347">
    <property type="term" value="P:regulation of defense response"/>
    <property type="evidence" value="ECO:0007669"/>
    <property type="project" value="UniProtKB-ARBA"/>
</dbReference>